<reference evidence="2 3" key="1">
    <citation type="journal article" date="2021" name="Nat. Commun.">
        <title>Genetic determinants of endophytism in the Arabidopsis root mycobiome.</title>
        <authorList>
            <person name="Mesny F."/>
            <person name="Miyauchi S."/>
            <person name="Thiergart T."/>
            <person name="Pickel B."/>
            <person name="Atanasova L."/>
            <person name="Karlsson M."/>
            <person name="Huettel B."/>
            <person name="Barry K.W."/>
            <person name="Haridas S."/>
            <person name="Chen C."/>
            <person name="Bauer D."/>
            <person name="Andreopoulos W."/>
            <person name="Pangilinan J."/>
            <person name="LaButti K."/>
            <person name="Riley R."/>
            <person name="Lipzen A."/>
            <person name="Clum A."/>
            <person name="Drula E."/>
            <person name="Henrissat B."/>
            <person name="Kohler A."/>
            <person name="Grigoriev I.V."/>
            <person name="Martin F.M."/>
            <person name="Hacquard S."/>
        </authorList>
    </citation>
    <scope>NUCLEOTIDE SEQUENCE [LARGE SCALE GENOMIC DNA]</scope>
    <source>
        <strain evidence="2 3">MPI-CAGE-CH-0241</strain>
    </source>
</reference>
<comment type="caution">
    <text evidence="2">The sequence shown here is derived from an EMBL/GenBank/DDBJ whole genome shotgun (WGS) entry which is preliminary data.</text>
</comment>
<dbReference type="EMBL" id="JAGPYM010000001">
    <property type="protein sequence ID" value="KAH6899953.1"/>
    <property type="molecule type" value="Genomic_DNA"/>
</dbReference>
<accession>A0A9P8WI47</accession>
<name>A0A9P8WI47_9HYPO</name>
<evidence type="ECO:0000313" key="3">
    <source>
        <dbReference type="Proteomes" id="UP000777438"/>
    </source>
</evidence>
<feature type="signal peptide" evidence="1">
    <location>
        <begin position="1"/>
        <end position="16"/>
    </location>
</feature>
<feature type="chain" id="PRO_5040416702" description="Secreted protein" evidence="1">
    <location>
        <begin position="17"/>
        <end position="86"/>
    </location>
</feature>
<proteinExistence type="predicted"/>
<evidence type="ECO:0008006" key="4">
    <source>
        <dbReference type="Google" id="ProtNLM"/>
    </source>
</evidence>
<keyword evidence="1" id="KW-0732">Signal</keyword>
<evidence type="ECO:0000313" key="2">
    <source>
        <dbReference type="EMBL" id="KAH6899953.1"/>
    </source>
</evidence>
<protein>
    <recommendedName>
        <fullName evidence="4">Secreted protein</fullName>
    </recommendedName>
</protein>
<dbReference type="Proteomes" id="UP000777438">
    <property type="component" value="Unassembled WGS sequence"/>
</dbReference>
<gene>
    <name evidence="2" type="ORF">B0T10DRAFT_469220</name>
</gene>
<evidence type="ECO:0000256" key="1">
    <source>
        <dbReference type="SAM" id="SignalP"/>
    </source>
</evidence>
<dbReference type="AlphaFoldDB" id="A0A9P8WI47"/>
<sequence>MAWAWAWVCPPTAVVSEHHCLGWEPPQRQQCIFAQFTPHASPCFSGYPCRLSTRAADQGPVVSGGGCSQSRVVPKASFAVYPRLRE</sequence>
<organism evidence="2 3">
    <name type="scientific">Thelonectria olida</name>
    <dbReference type="NCBI Taxonomy" id="1576542"/>
    <lineage>
        <taxon>Eukaryota</taxon>
        <taxon>Fungi</taxon>
        <taxon>Dikarya</taxon>
        <taxon>Ascomycota</taxon>
        <taxon>Pezizomycotina</taxon>
        <taxon>Sordariomycetes</taxon>
        <taxon>Hypocreomycetidae</taxon>
        <taxon>Hypocreales</taxon>
        <taxon>Nectriaceae</taxon>
        <taxon>Thelonectria</taxon>
    </lineage>
</organism>
<keyword evidence="3" id="KW-1185">Reference proteome</keyword>